<dbReference type="Proteomes" id="UP001165120">
    <property type="component" value="Unassembled WGS sequence"/>
</dbReference>
<sequence>MVEINEITDEQISNWISKRYQPKEGEPDLPPQLSEFTNKSTDEVIKDLNRLPLFMTQLDEGDGEGGENLELEALKALAYEGEPDEIATNFKNQGNECYKEKKYKDAIEFYKKGLEIKCDVPEINGSLYLNRAACNLELKNYRRCINDCKECLKIQPTNIKAFFRAAKAYFAIEKYDEAIEVLEYAVKIDNKNAAINTLLRTVKDKKRFLWETEQQKLKVEQQKEQIRQTLKAAIDARGMTILKTSKPSEIIKETELHLENENDIESQLIFPAVIMYPTTDEFDFVAEVSELTTPYELMELVLDRPDEYFEDPRHVNFKPKRLEAYMETESGGLIKVGKKVSINSALVSQSPKVPLFDNSLRIYFVPKAESSDWIKAWSKQNALEKRA</sequence>
<evidence type="ECO:0000313" key="8">
    <source>
        <dbReference type="Proteomes" id="UP001165120"/>
    </source>
</evidence>
<feature type="coiled-coil region" evidence="5">
    <location>
        <begin position="209"/>
        <end position="236"/>
    </location>
</feature>
<dbReference type="Pfam" id="PF12895">
    <property type="entry name" value="ANAPC3"/>
    <property type="match status" value="1"/>
</dbReference>
<evidence type="ECO:0000256" key="1">
    <source>
        <dbReference type="ARBA" id="ARBA00022737"/>
    </source>
</evidence>
<dbReference type="AlphaFoldDB" id="A0A9W6WEG1"/>
<dbReference type="Pfam" id="PF18972">
    <property type="entry name" value="Wheel"/>
    <property type="match status" value="1"/>
</dbReference>
<feature type="domain" description="Cns1/TTC4 wheel" evidence="6">
    <location>
        <begin position="261"/>
        <end position="377"/>
    </location>
</feature>
<dbReference type="GO" id="GO:0030544">
    <property type="term" value="F:Hsp70 protein binding"/>
    <property type="evidence" value="ECO:0007669"/>
    <property type="project" value="TreeGrafter"/>
</dbReference>
<comment type="similarity">
    <text evidence="3">Belongs to the TTC4 family.</text>
</comment>
<feature type="repeat" description="TPR" evidence="4">
    <location>
        <begin position="159"/>
        <end position="192"/>
    </location>
</feature>
<evidence type="ECO:0000259" key="6">
    <source>
        <dbReference type="Pfam" id="PF18972"/>
    </source>
</evidence>
<keyword evidence="8" id="KW-1185">Reference proteome</keyword>
<dbReference type="SUPFAM" id="SSF48452">
    <property type="entry name" value="TPR-like"/>
    <property type="match status" value="1"/>
</dbReference>
<keyword evidence="1" id="KW-0677">Repeat</keyword>
<accession>A0A9W6WEG1</accession>
<proteinExistence type="inferred from homology"/>
<dbReference type="Gene3D" id="1.25.40.10">
    <property type="entry name" value="Tetratricopeptide repeat domain"/>
    <property type="match status" value="1"/>
</dbReference>
<evidence type="ECO:0000256" key="5">
    <source>
        <dbReference type="SAM" id="Coils"/>
    </source>
</evidence>
<organism evidence="7 8">
    <name type="scientific">Candida boidinii</name>
    <name type="common">Yeast</name>
    <dbReference type="NCBI Taxonomy" id="5477"/>
    <lineage>
        <taxon>Eukaryota</taxon>
        <taxon>Fungi</taxon>
        <taxon>Dikarya</taxon>
        <taxon>Ascomycota</taxon>
        <taxon>Saccharomycotina</taxon>
        <taxon>Pichiomycetes</taxon>
        <taxon>Pichiales</taxon>
        <taxon>Pichiaceae</taxon>
        <taxon>Ogataea</taxon>
        <taxon>Ogataea/Candida clade</taxon>
    </lineage>
</organism>
<keyword evidence="5" id="KW-0175">Coiled coil</keyword>
<dbReference type="CDD" id="cd21381">
    <property type="entry name" value="CTWD_TTC4"/>
    <property type="match status" value="1"/>
</dbReference>
<dbReference type="InterPro" id="IPR011990">
    <property type="entry name" value="TPR-like_helical_dom_sf"/>
</dbReference>
<dbReference type="PROSITE" id="PS50005">
    <property type="entry name" value="TPR"/>
    <property type="match status" value="1"/>
</dbReference>
<dbReference type="PANTHER" id="PTHR46035">
    <property type="entry name" value="TETRATRICOPEPTIDE REPEAT PROTEIN 4"/>
    <property type="match status" value="1"/>
</dbReference>
<dbReference type="GO" id="GO:0006457">
    <property type="term" value="P:protein folding"/>
    <property type="evidence" value="ECO:0007669"/>
    <property type="project" value="TreeGrafter"/>
</dbReference>
<dbReference type="SMART" id="SM00028">
    <property type="entry name" value="TPR"/>
    <property type="match status" value="3"/>
</dbReference>
<dbReference type="PANTHER" id="PTHR46035:SF1">
    <property type="entry name" value="TETRATRICOPEPTIDE REPEAT PROTEIN 4"/>
    <property type="match status" value="1"/>
</dbReference>
<keyword evidence="2 4" id="KW-0802">TPR repeat</keyword>
<dbReference type="InterPro" id="IPR019734">
    <property type="entry name" value="TPR_rpt"/>
</dbReference>
<dbReference type="InterPro" id="IPR044059">
    <property type="entry name" value="Csn1/TTC4_wheel"/>
</dbReference>
<dbReference type="EMBL" id="BSXN01000311">
    <property type="protein sequence ID" value="GME68038.1"/>
    <property type="molecule type" value="Genomic_DNA"/>
</dbReference>
<evidence type="ECO:0000256" key="3">
    <source>
        <dbReference type="ARBA" id="ARBA00023602"/>
    </source>
</evidence>
<name>A0A9W6WEG1_CANBO</name>
<protein>
    <submittedName>
        <fullName evidence="7">Unnamed protein product</fullName>
    </submittedName>
</protein>
<evidence type="ECO:0000256" key="4">
    <source>
        <dbReference type="PROSITE-ProRule" id="PRU00339"/>
    </source>
</evidence>
<dbReference type="GO" id="GO:0051879">
    <property type="term" value="F:Hsp90 protein binding"/>
    <property type="evidence" value="ECO:0007669"/>
    <property type="project" value="InterPro"/>
</dbReference>
<dbReference type="GO" id="GO:0005829">
    <property type="term" value="C:cytosol"/>
    <property type="evidence" value="ECO:0007669"/>
    <property type="project" value="TreeGrafter"/>
</dbReference>
<evidence type="ECO:0000313" key="7">
    <source>
        <dbReference type="EMBL" id="GME68038.1"/>
    </source>
</evidence>
<gene>
    <name evidence="7" type="ORF">Cboi02_000135600</name>
</gene>
<reference evidence="7" key="1">
    <citation type="submission" date="2023-04" db="EMBL/GenBank/DDBJ databases">
        <title>Candida boidinii NBRC 10035.</title>
        <authorList>
            <person name="Ichikawa N."/>
            <person name="Sato H."/>
            <person name="Tonouchi N."/>
        </authorList>
    </citation>
    <scope>NUCLEOTIDE SEQUENCE</scope>
    <source>
        <strain evidence="7">NBRC 10035</strain>
    </source>
</reference>
<comment type="caution">
    <text evidence="7">The sequence shown here is derived from an EMBL/GenBank/DDBJ whole genome shotgun (WGS) entry which is preliminary data.</text>
</comment>
<dbReference type="GO" id="GO:0005634">
    <property type="term" value="C:nucleus"/>
    <property type="evidence" value="ECO:0007669"/>
    <property type="project" value="TreeGrafter"/>
</dbReference>
<evidence type="ECO:0000256" key="2">
    <source>
        <dbReference type="ARBA" id="ARBA00022803"/>
    </source>
</evidence>